<evidence type="ECO:0000313" key="2">
    <source>
        <dbReference type="Proteomes" id="UP001144256"/>
    </source>
</evidence>
<protein>
    <recommendedName>
        <fullName evidence="3">Linear amide C-N hydrolase</fullName>
    </recommendedName>
</protein>
<comment type="caution">
    <text evidence="1">The sequence shown here is derived from an EMBL/GenBank/DDBJ whole genome shotgun (WGS) entry which is preliminary data.</text>
</comment>
<reference evidence="1" key="1">
    <citation type="submission" date="2022-06" db="EMBL/GenBank/DDBJ databases">
        <title>Vallitalea longa sp. nov., an anaerobic bacterium isolated from marine sediment.</title>
        <authorList>
            <person name="Hirano S."/>
            <person name="Terahara T."/>
            <person name="Mori K."/>
            <person name="Hamada M."/>
            <person name="Matsumoto R."/>
            <person name="Kobayashi T."/>
        </authorList>
    </citation>
    <scope>NUCLEOTIDE SEQUENCE</scope>
    <source>
        <strain evidence="1">SH18-1</strain>
    </source>
</reference>
<gene>
    <name evidence="1" type="ORF">SH1V18_01590</name>
</gene>
<keyword evidence="2" id="KW-1185">Reference proteome</keyword>
<evidence type="ECO:0000313" key="1">
    <source>
        <dbReference type="EMBL" id="GKX27679.1"/>
    </source>
</evidence>
<sequence>MCTSFACYNNAPIYGMNFDYNDVKLKFNIVNQNNINIFQIMFQIEGEYVPTAGFNSNGIFGAAQVMISDIETFVEGNDDLIEPYLVYKKAMENASDIEYIMDNVIGQKRLNYSRQLKGHQLYADEFGQTVIIEPSKSGNTYLISDKKNTVMTNFSNSELINKDINSINGFGIDRYITATKMLNNIQDKFDYDLAFEVLEKTQLSEGEITTQCSIVIKQDSMDIFLCVRRDFNKIWKISLNDKTIETYRGFKRYKKMVIDQKGVTDIDLGLVSSN</sequence>
<dbReference type="Gene3D" id="3.60.60.10">
    <property type="entry name" value="Penicillin V Acylase, Chain A"/>
    <property type="match status" value="1"/>
</dbReference>
<evidence type="ECO:0008006" key="3">
    <source>
        <dbReference type="Google" id="ProtNLM"/>
    </source>
</evidence>
<dbReference type="Proteomes" id="UP001144256">
    <property type="component" value="Unassembled WGS sequence"/>
</dbReference>
<name>A0A9W6DEK5_9FIRM</name>
<dbReference type="RefSeq" id="WP_281811209.1">
    <property type="nucleotide sequence ID" value="NZ_BRLB01000001.1"/>
</dbReference>
<dbReference type="EMBL" id="BRLB01000001">
    <property type="protein sequence ID" value="GKX27679.1"/>
    <property type="molecule type" value="Genomic_DNA"/>
</dbReference>
<organism evidence="1 2">
    <name type="scientific">Vallitalea longa</name>
    <dbReference type="NCBI Taxonomy" id="2936439"/>
    <lineage>
        <taxon>Bacteria</taxon>
        <taxon>Bacillati</taxon>
        <taxon>Bacillota</taxon>
        <taxon>Clostridia</taxon>
        <taxon>Lachnospirales</taxon>
        <taxon>Vallitaleaceae</taxon>
        <taxon>Vallitalea</taxon>
    </lineage>
</organism>
<accession>A0A9W6DEK5</accession>
<dbReference type="AlphaFoldDB" id="A0A9W6DEK5"/>
<proteinExistence type="predicted"/>